<reference evidence="1" key="1">
    <citation type="submission" date="2023-05" db="EMBL/GenBank/DDBJ databases">
        <authorList>
            <consortium name="ELIXIR-Norway"/>
        </authorList>
    </citation>
    <scope>NUCLEOTIDE SEQUENCE</scope>
</reference>
<evidence type="ECO:0000313" key="1">
    <source>
        <dbReference type="EMBL" id="CAI9712122.1"/>
    </source>
</evidence>
<sequence>MGKGMEKGWGLGWSWVFSVPGTWAARGCTLSPASGRCRCGSIRTQKTKGAVETWVRGTRADDIQQPQRVSPSLTPLSGLTLFLTATFGTSAPDNRDRTLLDTQASSAAPSRQRHSVPLVGLKG</sequence>
<dbReference type="EMBL" id="OX596091">
    <property type="protein sequence ID" value="CAI9712122.1"/>
    <property type="molecule type" value="Genomic_DNA"/>
</dbReference>
<accession>A0ACB0FGZ3</accession>
<organism evidence="1 2">
    <name type="scientific">Rangifer tarandus platyrhynchus</name>
    <name type="common">Svalbard reindeer</name>
    <dbReference type="NCBI Taxonomy" id="3082113"/>
    <lineage>
        <taxon>Eukaryota</taxon>
        <taxon>Metazoa</taxon>
        <taxon>Chordata</taxon>
        <taxon>Craniata</taxon>
        <taxon>Vertebrata</taxon>
        <taxon>Euteleostomi</taxon>
        <taxon>Mammalia</taxon>
        <taxon>Eutheria</taxon>
        <taxon>Laurasiatheria</taxon>
        <taxon>Artiodactyla</taxon>
        <taxon>Ruminantia</taxon>
        <taxon>Pecora</taxon>
        <taxon>Cervidae</taxon>
        <taxon>Odocoileinae</taxon>
        <taxon>Rangifer</taxon>
    </lineage>
</organism>
<proteinExistence type="predicted"/>
<gene>
    <name evidence="1" type="ORF">MRATA1EN3_LOCUS23335</name>
</gene>
<dbReference type="Proteomes" id="UP001162501">
    <property type="component" value="Chromosome 7"/>
</dbReference>
<evidence type="ECO:0000313" key="2">
    <source>
        <dbReference type="Proteomes" id="UP001162501"/>
    </source>
</evidence>
<name>A0ACB0FGZ3_RANTA</name>
<protein>
    <submittedName>
        <fullName evidence="1">Uncharacterized protein</fullName>
    </submittedName>
</protein>